<dbReference type="RefSeq" id="XP_002670519.1">
    <property type="nucleotide sequence ID" value="XM_002670473.1"/>
</dbReference>
<sequence>MQLDDLPDENISFIFQYLNTSTILLQCSLVSHRWLIIASEVDLHVVIQNNFRKANCFLSLLDDQMLQVKSLSLSKNHLNTKHVEMIICSKYLQNISDLDLSYNNIGTDYLCRRMMKCLGNLRALNLRYSGFGGILIKLDGFSSNSTLSNLTSLDLSYERVEEHGAEYISNNLKKLQILKLRGCFIQDVGVKHICNLEQLTSLDLSFNNIGREGCAFISNGKLMKNLKTLDISNNFLFSHLALPLLFSGENGKNLTSLNMSGLYISMGNELVSLNNLRELNLSKCKSMGCLNRLNSCDLLSKLTILNIDCNMIGNVNLNKLQKCKNLKELNISRNNITCSGAYELSQFDLPNLTTLILDGNDIQYYGILSILNSKTLPNPKQLLSKNKSAVIQGLLATVMKTSLVEDQ</sequence>
<dbReference type="InterPro" id="IPR001810">
    <property type="entry name" value="F-box_dom"/>
</dbReference>
<dbReference type="KEGG" id="ngr:NAEGRDRAFT_74454"/>
<reference evidence="7 8" key="1">
    <citation type="journal article" date="2010" name="Cell">
        <title>The genome of Naegleria gruberi illuminates early eukaryotic versatility.</title>
        <authorList>
            <person name="Fritz-Laylin L.K."/>
            <person name="Prochnik S.E."/>
            <person name="Ginger M.L."/>
            <person name="Dacks J.B."/>
            <person name="Carpenter M.L."/>
            <person name="Field M.C."/>
            <person name="Kuo A."/>
            <person name="Paredez A."/>
            <person name="Chapman J."/>
            <person name="Pham J."/>
            <person name="Shu S."/>
            <person name="Neupane R."/>
            <person name="Cipriano M."/>
            <person name="Mancuso J."/>
            <person name="Tu H."/>
            <person name="Salamov A."/>
            <person name="Lindquist E."/>
            <person name="Shapiro H."/>
            <person name="Lucas S."/>
            <person name="Grigoriev I.V."/>
            <person name="Cande W.Z."/>
            <person name="Fulton C."/>
            <person name="Rokhsar D.S."/>
            <person name="Dawson S.C."/>
        </authorList>
    </citation>
    <scope>NUCLEOTIDE SEQUENCE [LARGE SCALE GENOMIC DNA]</scope>
    <source>
        <strain evidence="7 8">NEG-M</strain>
    </source>
</reference>
<dbReference type="SUPFAM" id="SSF81383">
    <property type="entry name" value="F-box domain"/>
    <property type="match status" value="1"/>
</dbReference>
<dbReference type="Gene3D" id="3.80.10.10">
    <property type="entry name" value="Ribonuclease Inhibitor"/>
    <property type="match status" value="3"/>
</dbReference>
<dbReference type="AlphaFoldDB" id="D2VZD9"/>
<feature type="domain" description="F-box" evidence="6">
    <location>
        <begin position="1"/>
        <end position="54"/>
    </location>
</feature>
<evidence type="ECO:0000256" key="1">
    <source>
        <dbReference type="ARBA" id="ARBA00004167"/>
    </source>
</evidence>
<dbReference type="EMBL" id="GG738914">
    <property type="protein sequence ID" value="EFC37775.1"/>
    <property type="molecule type" value="Genomic_DNA"/>
</dbReference>
<dbReference type="Pfam" id="PF13516">
    <property type="entry name" value="LRR_6"/>
    <property type="match status" value="3"/>
</dbReference>
<dbReference type="GO" id="GO:0005886">
    <property type="term" value="C:plasma membrane"/>
    <property type="evidence" value="ECO:0007669"/>
    <property type="project" value="TreeGrafter"/>
</dbReference>
<dbReference type="STRING" id="5762.D2VZD9"/>
<comment type="subcellular location">
    <subcellularLocation>
        <location evidence="1">Membrane</location>
        <topology evidence="1">Single-pass membrane protein</topology>
    </subcellularLocation>
</comment>
<dbReference type="PROSITE" id="PS50181">
    <property type="entry name" value="FBOX"/>
    <property type="match status" value="1"/>
</dbReference>
<name>D2VZD9_NAEGR</name>
<keyword evidence="5" id="KW-0472">Membrane</keyword>
<evidence type="ECO:0000256" key="5">
    <source>
        <dbReference type="ARBA" id="ARBA00023136"/>
    </source>
</evidence>
<keyword evidence="2" id="KW-0812">Transmembrane</keyword>
<dbReference type="GO" id="GO:0007165">
    <property type="term" value="P:signal transduction"/>
    <property type="evidence" value="ECO:0007669"/>
    <property type="project" value="TreeGrafter"/>
</dbReference>
<gene>
    <name evidence="7" type="ORF">NAEGRDRAFT_74454</name>
</gene>
<organism evidence="8">
    <name type="scientific">Naegleria gruberi</name>
    <name type="common">Amoeba</name>
    <dbReference type="NCBI Taxonomy" id="5762"/>
    <lineage>
        <taxon>Eukaryota</taxon>
        <taxon>Discoba</taxon>
        <taxon>Heterolobosea</taxon>
        <taxon>Tetramitia</taxon>
        <taxon>Eutetramitia</taxon>
        <taxon>Vahlkampfiidae</taxon>
        <taxon>Naegleria</taxon>
    </lineage>
</organism>
<dbReference type="SMART" id="SM00367">
    <property type="entry name" value="LRR_CC"/>
    <property type="match status" value="4"/>
</dbReference>
<dbReference type="GeneID" id="8857705"/>
<keyword evidence="3" id="KW-0732">Signal</keyword>
<evidence type="ECO:0000259" key="6">
    <source>
        <dbReference type="PROSITE" id="PS50181"/>
    </source>
</evidence>
<evidence type="ECO:0000313" key="7">
    <source>
        <dbReference type="EMBL" id="EFC37775.1"/>
    </source>
</evidence>
<accession>D2VZD9</accession>
<dbReference type="OrthoDB" id="423607at2759"/>
<keyword evidence="8" id="KW-1185">Reference proteome</keyword>
<dbReference type="InterPro" id="IPR032675">
    <property type="entry name" value="LRR_dom_sf"/>
</dbReference>
<dbReference type="InterPro" id="IPR006553">
    <property type="entry name" value="Leu-rich_rpt_Cys-con_subtyp"/>
</dbReference>
<evidence type="ECO:0000256" key="4">
    <source>
        <dbReference type="ARBA" id="ARBA00022989"/>
    </source>
</evidence>
<protein>
    <recommendedName>
        <fullName evidence="6">F-box domain-containing protein</fullName>
    </recommendedName>
</protein>
<dbReference type="Proteomes" id="UP000006671">
    <property type="component" value="Unassembled WGS sequence"/>
</dbReference>
<dbReference type="InParanoid" id="D2VZD9"/>
<evidence type="ECO:0000256" key="3">
    <source>
        <dbReference type="ARBA" id="ARBA00022729"/>
    </source>
</evidence>
<dbReference type="Gene3D" id="1.20.1280.50">
    <property type="match status" value="1"/>
</dbReference>
<keyword evidence="4" id="KW-1133">Transmembrane helix</keyword>
<dbReference type="Pfam" id="PF12937">
    <property type="entry name" value="F-box-like"/>
    <property type="match status" value="1"/>
</dbReference>
<dbReference type="GO" id="GO:0038023">
    <property type="term" value="F:signaling receptor activity"/>
    <property type="evidence" value="ECO:0007669"/>
    <property type="project" value="TreeGrafter"/>
</dbReference>
<evidence type="ECO:0000256" key="2">
    <source>
        <dbReference type="ARBA" id="ARBA00022692"/>
    </source>
</evidence>
<dbReference type="SUPFAM" id="SSF52058">
    <property type="entry name" value="L domain-like"/>
    <property type="match status" value="1"/>
</dbReference>
<dbReference type="InterPro" id="IPR036047">
    <property type="entry name" value="F-box-like_dom_sf"/>
</dbReference>
<dbReference type="PANTHER" id="PTHR24365">
    <property type="entry name" value="TOLL-LIKE RECEPTOR"/>
    <property type="match status" value="1"/>
</dbReference>
<dbReference type="PANTHER" id="PTHR24365:SF541">
    <property type="entry name" value="PROTEIN TOLL-RELATED"/>
    <property type="match status" value="1"/>
</dbReference>
<dbReference type="InterPro" id="IPR001611">
    <property type="entry name" value="Leu-rich_rpt"/>
</dbReference>
<dbReference type="Pfam" id="PF13855">
    <property type="entry name" value="LRR_8"/>
    <property type="match status" value="1"/>
</dbReference>
<dbReference type="VEuPathDB" id="AmoebaDB:NAEGRDRAFT_74454"/>
<proteinExistence type="predicted"/>
<evidence type="ECO:0000313" key="8">
    <source>
        <dbReference type="Proteomes" id="UP000006671"/>
    </source>
</evidence>